<comment type="similarity">
    <text evidence="2 4">Belongs to the Ninja family.</text>
</comment>
<dbReference type="Proteomes" id="UP000596661">
    <property type="component" value="Chromosome 2"/>
</dbReference>
<feature type="compositionally biased region" description="Basic and acidic residues" evidence="5">
    <location>
        <begin position="452"/>
        <end position="461"/>
    </location>
</feature>
<feature type="region of interest" description="Disordered" evidence="5">
    <location>
        <begin position="1"/>
        <end position="174"/>
    </location>
</feature>
<feature type="compositionally biased region" description="Basic and acidic residues" evidence="5">
    <location>
        <begin position="106"/>
        <end position="147"/>
    </location>
</feature>
<sequence length="565" mass="60903">MEDDSGLELSLGLSFGGLSGKPKAKSSSSTDLRIEKGDKGNKLVDDFKSFLHPGTQKQDSSTSSQRSEPVKPKENFFSDLSKANVDADASVDLNGKGVWESNNKSAEFESEKRVESGSKRRMFFEEMHQQKKHEREANYGDLNEKTRTSRISVTTEDGSTAENEDVAESEVEGSTSRLVLQQDDGSKRFMGNGGSSDVQKEARGISDSKAVDQNGQKRFNGSLENGFKLGNMSFGSPFTGQPINMMNMPFSLPLKDSNSTAAPNTSAPMMPGVMQVIPTANSEGPGTHPGNLPVMFGYSPVQMPMLDKDNSWGLVSQSQQFQPSYAGRGPPNSGNQNNGVEEKQVSQATTNCSFVSHLTIPLIFFHRHFCVSNFWHCFLLSFINEVLKWNNGCLNAFIDVAAMQVISHNSSEAAQHEGRTSERPKGDIKQHTTEGGSSSQAEDGKGSSTNLRGKDAPDRSSADGSTLEFSTIKPGIHADVKFGGSGSLPNLPWVSTTAPGPNGRTISGVTYKYNANQIRIVCACHGSHMSPEEFVRHASEDPGNSESGTGLTTFPNNNPAASAQS</sequence>
<reference evidence="7" key="2">
    <citation type="submission" date="2021-03" db="UniProtKB">
        <authorList>
            <consortium name="EnsemblPlants"/>
        </authorList>
    </citation>
    <scope>IDENTIFICATION</scope>
</reference>
<dbReference type="EMBL" id="UZAU01000177">
    <property type="status" value="NOT_ANNOTATED_CDS"/>
    <property type="molecule type" value="Genomic_DNA"/>
</dbReference>
<feature type="domain" description="Tify" evidence="6">
    <location>
        <begin position="519"/>
        <end position="540"/>
    </location>
</feature>
<organism evidence="7 8">
    <name type="scientific">Cannabis sativa</name>
    <name type="common">Hemp</name>
    <name type="synonym">Marijuana</name>
    <dbReference type="NCBI Taxonomy" id="3483"/>
    <lineage>
        <taxon>Eukaryota</taxon>
        <taxon>Viridiplantae</taxon>
        <taxon>Streptophyta</taxon>
        <taxon>Embryophyta</taxon>
        <taxon>Tracheophyta</taxon>
        <taxon>Spermatophyta</taxon>
        <taxon>Magnoliopsida</taxon>
        <taxon>eudicotyledons</taxon>
        <taxon>Gunneridae</taxon>
        <taxon>Pentapetalae</taxon>
        <taxon>rosids</taxon>
        <taxon>fabids</taxon>
        <taxon>Rosales</taxon>
        <taxon>Cannabaceae</taxon>
        <taxon>Cannabis</taxon>
    </lineage>
</organism>
<dbReference type="GO" id="GO:0009867">
    <property type="term" value="P:jasmonic acid mediated signaling pathway"/>
    <property type="evidence" value="ECO:0007669"/>
    <property type="project" value="TreeGrafter"/>
</dbReference>
<feature type="compositionally biased region" description="Polar residues" evidence="5">
    <location>
        <begin position="542"/>
        <end position="565"/>
    </location>
</feature>
<dbReference type="Gramene" id="evm.model.02.1302">
    <property type="protein sequence ID" value="cds.evm.model.02.1302"/>
    <property type="gene ID" value="evm.TU.02.1302"/>
</dbReference>
<dbReference type="InterPro" id="IPR032308">
    <property type="entry name" value="TDBD"/>
</dbReference>
<evidence type="ECO:0000313" key="8">
    <source>
        <dbReference type="Proteomes" id="UP000596661"/>
    </source>
</evidence>
<protein>
    <recommendedName>
        <fullName evidence="4">Ninja-family protein</fullName>
    </recommendedName>
    <alternativeName>
        <fullName evidence="4">ABI-binding protein</fullName>
    </alternativeName>
</protein>
<evidence type="ECO:0000256" key="2">
    <source>
        <dbReference type="ARBA" id="ARBA00006081"/>
    </source>
</evidence>
<name>A0A803NT41_CANSA</name>
<feature type="compositionally biased region" description="Polar residues" evidence="5">
    <location>
        <begin position="149"/>
        <end position="161"/>
    </location>
</feature>
<feature type="compositionally biased region" description="Polar residues" evidence="5">
    <location>
        <begin position="55"/>
        <end position="67"/>
    </location>
</feature>
<dbReference type="OMA" id="PVMFGYP"/>
<feature type="compositionally biased region" description="Basic and acidic residues" evidence="5">
    <location>
        <begin position="414"/>
        <end position="432"/>
    </location>
</feature>
<feature type="region of interest" description="Disordered" evidence="5">
    <location>
        <begin position="411"/>
        <end position="467"/>
    </location>
</feature>
<evidence type="ECO:0000256" key="5">
    <source>
        <dbReference type="SAM" id="MobiDB-lite"/>
    </source>
</evidence>
<evidence type="ECO:0000313" key="7">
    <source>
        <dbReference type="EnsemblPlants" id="cds.evm.model.02.1302"/>
    </source>
</evidence>
<comment type="function">
    <text evidence="4">Acts as a negative regulator of abscisic acid (ABA) response.</text>
</comment>
<comment type="subcellular location">
    <subcellularLocation>
        <location evidence="1 4">Nucleus</location>
    </subcellularLocation>
</comment>
<feature type="region of interest" description="Disordered" evidence="5">
    <location>
        <begin position="322"/>
        <end position="344"/>
    </location>
</feature>
<keyword evidence="8" id="KW-1185">Reference proteome</keyword>
<dbReference type="PANTHER" id="PTHR31413">
    <property type="entry name" value="AFP HOMOLOG 2"/>
    <property type="match status" value="1"/>
</dbReference>
<feature type="compositionally biased region" description="Basic and acidic residues" evidence="5">
    <location>
        <begin position="32"/>
        <end position="49"/>
    </location>
</feature>
<dbReference type="GO" id="GO:0005634">
    <property type="term" value="C:nucleus"/>
    <property type="evidence" value="ECO:0007669"/>
    <property type="project" value="UniProtKB-SubCell"/>
</dbReference>
<evidence type="ECO:0000256" key="4">
    <source>
        <dbReference type="RuleBase" id="RU369029"/>
    </source>
</evidence>
<feature type="compositionally biased region" description="Acidic residues" evidence="5">
    <location>
        <begin position="162"/>
        <end position="171"/>
    </location>
</feature>
<feature type="compositionally biased region" description="Polar residues" evidence="5">
    <location>
        <begin position="332"/>
        <end position="344"/>
    </location>
</feature>
<dbReference type="GO" id="GO:0045892">
    <property type="term" value="P:negative regulation of DNA-templated transcription"/>
    <property type="evidence" value="ECO:0007669"/>
    <property type="project" value="TreeGrafter"/>
</dbReference>
<dbReference type="EnsemblPlants" id="evm.model.02.1302">
    <property type="protein sequence ID" value="cds.evm.model.02.1302"/>
    <property type="gene ID" value="evm.TU.02.1302"/>
</dbReference>
<proteinExistence type="inferred from homology"/>
<feature type="region of interest" description="Disordered" evidence="5">
    <location>
        <begin position="185"/>
        <end position="204"/>
    </location>
</feature>
<evidence type="ECO:0000256" key="1">
    <source>
        <dbReference type="ARBA" id="ARBA00004123"/>
    </source>
</evidence>
<accession>A0A803NT41</accession>
<dbReference type="Pfam" id="PF16135">
    <property type="entry name" value="TDBD"/>
    <property type="match status" value="1"/>
</dbReference>
<dbReference type="PANTHER" id="PTHR31413:SF12">
    <property type="entry name" value="AFP HOMOLOG 2"/>
    <property type="match status" value="1"/>
</dbReference>
<evidence type="ECO:0000256" key="3">
    <source>
        <dbReference type="ARBA" id="ARBA00023242"/>
    </source>
</evidence>
<dbReference type="InterPro" id="IPR031307">
    <property type="entry name" value="Ninja_fam"/>
</dbReference>
<feature type="compositionally biased region" description="Polar residues" evidence="5">
    <location>
        <begin position="433"/>
        <end position="451"/>
    </location>
</feature>
<evidence type="ECO:0000259" key="6">
    <source>
        <dbReference type="Pfam" id="PF16135"/>
    </source>
</evidence>
<keyword evidence="3 4" id="KW-0539">Nucleus</keyword>
<dbReference type="AlphaFoldDB" id="A0A803NT41"/>
<reference evidence="7" key="1">
    <citation type="submission" date="2018-11" db="EMBL/GenBank/DDBJ databases">
        <authorList>
            <person name="Grassa J C."/>
        </authorList>
    </citation>
    <scope>NUCLEOTIDE SEQUENCE [LARGE SCALE GENOMIC DNA]</scope>
</reference>
<feature type="region of interest" description="Disordered" evidence="5">
    <location>
        <begin position="536"/>
        <end position="565"/>
    </location>
</feature>